<evidence type="ECO:0000256" key="1">
    <source>
        <dbReference type="ARBA" id="ARBA00004123"/>
    </source>
</evidence>
<evidence type="ECO:0000259" key="7">
    <source>
        <dbReference type="PROSITE" id="PS50090"/>
    </source>
</evidence>
<evidence type="ECO:0000259" key="8">
    <source>
        <dbReference type="PROSITE" id="PS51294"/>
    </source>
</evidence>
<organism evidence="9 10">
    <name type="scientific">Camelina sativa</name>
    <name type="common">False flax</name>
    <name type="synonym">Myagrum sativum</name>
    <dbReference type="NCBI Taxonomy" id="90675"/>
    <lineage>
        <taxon>Eukaryota</taxon>
        <taxon>Viridiplantae</taxon>
        <taxon>Streptophyta</taxon>
        <taxon>Embryophyta</taxon>
        <taxon>Tracheophyta</taxon>
        <taxon>Spermatophyta</taxon>
        <taxon>Magnoliopsida</taxon>
        <taxon>eudicotyledons</taxon>
        <taxon>Gunneridae</taxon>
        <taxon>Pentapetalae</taxon>
        <taxon>rosids</taxon>
        <taxon>malvids</taxon>
        <taxon>Brassicales</taxon>
        <taxon>Brassicaceae</taxon>
        <taxon>Camelineae</taxon>
        <taxon>Camelina</taxon>
    </lineage>
</organism>
<keyword evidence="5" id="KW-0804">Transcription</keyword>
<feature type="domain" description="Myb-like" evidence="7">
    <location>
        <begin position="62"/>
        <end position="112"/>
    </location>
</feature>
<evidence type="ECO:0000256" key="2">
    <source>
        <dbReference type="ARBA" id="ARBA00022737"/>
    </source>
</evidence>
<feature type="domain" description="HTH myb-type" evidence="8">
    <location>
        <begin position="62"/>
        <end position="116"/>
    </location>
</feature>
<sequence length="256" mass="29609">MVRTSKHSKKGNIIKAKWTKSEDTELKKIVKEVEPNKWTKIAKKLKGRTGKQCKERWENHLHPDIKDTPWTKEEDQILIELHNIVGTKWVKIAQKLPGRSPNGIKNHWNTTMRRVQKQIGENFNFADNNILENYIRYVIIDNDNLSKTTETDGEATNTEDDDEYNKDMFFEEPDPNMGGGTHIIDVRTQTIDVGTQTMDAGMQTIDTSMQTNQPLVTAPTTSYYVPTPEMCPWNNYATELCQPVNDGLKDLLQWWE</sequence>
<dbReference type="RefSeq" id="XP_010435898.2">
    <property type="nucleotide sequence ID" value="XM_010437596.2"/>
</dbReference>
<keyword evidence="6" id="KW-0539">Nucleus</keyword>
<feature type="domain" description="Myb-like" evidence="7">
    <location>
        <begin position="10"/>
        <end position="61"/>
    </location>
</feature>
<name>A0ABM0U505_CAMSA</name>
<keyword evidence="2" id="KW-0677">Repeat</keyword>
<dbReference type="InterPro" id="IPR017930">
    <property type="entry name" value="Myb_dom"/>
</dbReference>
<dbReference type="InterPro" id="IPR001005">
    <property type="entry name" value="SANT/Myb"/>
</dbReference>
<reference evidence="9" key="1">
    <citation type="journal article" date="2014" name="Nat. Commun.">
        <title>The emerging biofuel crop Camelina sativa retains a highly undifferentiated hexaploid genome structure.</title>
        <authorList>
            <person name="Kagale S."/>
            <person name="Koh C."/>
            <person name="Nixon J."/>
            <person name="Bollina V."/>
            <person name="Clarke W.E."/>
            <person name="Tuteja R."/>
            <person name="Spillane C."/>
            <person name="Robinson S.J."/>
            <person name="Links M.G."/>
            <person name="Clarke C."/>
            <person name="Higgins E.E."/>
            <person name="Huebert T."/>
            <person name="Sharpe A.G."/>
            <person name="Parkin I.A."/>
        </authorList>
    </citation>
    <scope>NUCLEOTIDE SEQUENCE [LARGE SCALE GENOMIC DNA]</scope>
    <source>
        <strain evidence="9">cv. DH55</strain>
    </source>
</reference>
<dbReference type="CDD" id="cd00167">
    <property type="entry name" value="SANT"/>
    <property type="match status" value="2"/>
</dbReference>
<evidence type="ECO:0000256" key="6">
    <source>
        <dbReference type="ARBA" id="ARBA00023242"/>
    </source>
</evidence>
<evidence type="ECO:0000313" key="9">
    <source>
        <dbReference type="Proteomes" id="UP000694864"/>
    </source>
</evidence>
<accession>A0ABM0U505</accession>
<evidence type="ECO:0000256" key="3">
    <source>
        <dbReference type="ARBA" id="ARBA00023015"/>
    </source>
</evidence>
<dbReference type="SMART" id="SM00717">
    <property type="entry name" value="SANT"/>
    <property type="match status" value="2"/>
</dbReference>
<dbReference type="Pfam" id="PF13921">
    <property type="entry name" value="Myb_DNA-bind_6"/>
    <property type="match status" value="1"/>
</dbReference>
<dbReference type="PROSITE" id="PS50090">
    <property type="entry name" value="MYB_LIKE"/>
    <property type="match status" value="2"/>
</dbReference>
<keyword evidence="9" id="KW-1185">Reference proteome</keyword>
<reference evidence="10" key="2">
    <citation type="submission" date="2025-08" db="UniProtKB">
        <authorList>
            <consortium name="RefSeq"/>
        </authorList>
    </citation>
    <scope>IDENTIFICATION</scope>
    <source>
        <tissue evidence="10">Leaf</tissue>
    </source>
</reference>
<comment type="subcellular location">
    <subcellularLocation>
        <location evidence="1">Nucleus</location>
    </subcellularLocation>
</comment>
<dbReference type="PROSITE" id="PS51294">
    <property type="entry name" value="HTH_MYB"/>
    <property type="match status" value="2"/>
</dbReference>
<evidence type="ECO:0000313" key="10">
    <source>
        <dbReference type="RefSeq" id="XP_010435898.2"/>
    </source>
</evidence>
<evidence type="ECO:0000256" key="5">
    <source>
        <dbReference type="ARBA" id="ARBA00023163"/>
    </source>
</evidence>
<keyword evidence="3" id="KW-0805">Transcription regulation</keyword>
<dbReference type="Proteomes" id="UP000694864">
    <property type="component" value="Chromosome 10"/>
</dbReference>
<proteinExistence type="predicted"/>
<evidence type="ECO:0000256" key="4">
    <source>
        <dbReference type="ARBA" id="ARBA00023125"/>
    </source>
</evidence>
<dbReference type="PANTHER" id="PTHR45614:SF273">
    <property type="entry name" value="MYB DOMAIN PROTEIN 100-RELATED"/>
    <property type="match status" value="1"/>
</dbReference>
<dbReference type="InterPro" id="IPR050560">
    <property type="entry name" value="MYB_TF"/>
</dbReference>
<gene>
    <name evidence="10" type="primary">LOC104719640</name>
</gene>
<dbReference type="InterPro" id="IPR009057">
    <property type="entry name" value="Homeodomain-like_sf"/>
</dbReference>
<dbReference type="GeneID" id="104719640"/>
<protein>
    <submittedName>
        <fullName evidence="10">Transcription factor MYB98-like</fullName>
    </submittedName>
</protein>
<dbReference type="PANTHER" id="PTHR45614">
    <property type="entry name" value="MYB PROTEIN-RELATED"/>
    <property type="match status" value="1"/>
</dbReference>
<keyword evidence="4" id="KW-0238">DNA-binding</keyword>
<feature type="domain" description="HTH myb-type" evidence="8">
    <location>
        <begin position="10"/>
        <end position="61"/>
    </location>
</feature>
<dbReference type="Gene3D" id="1.10.10.60">
    <property type="entry name" value="Homeodomain-like"/>
    <property type="match status" value="2"/>
</dbReference>
<dbReference type="SUPFAM" id="SSF46689">
    <property type="entry name" value="Homeodomain-like"/>
    <property type="match status" value="1"/>
</dbReference>